<sequence>MHAHADDSLHTVTTEIIPQPTKKRMGDLECAALGLSYGLSFNLMRRRRIKPTTYSVSCISRAYSPMCCSNTSLPNTYLPQTRHVTVTTLDSSQMTKKWKPTSR</sequence>
<comment type="caution">
    <text evidence="1">The sequence shown here is derived from an EMBL/GenBank/DDBJ whole genome shotgun (WGS) entry which is preliminary data.</text>
</comment>
<evidence type="ECO:0000313" key="2">
    <source>
        <dbReference type="Proteomes" id="UP000821853"/>
    </source>
</evidence>
<dbReference type="VEuPathDB" id="VectorBase:HLOH_060509"/>
<gene>
    <name evidence="1" type="ORF">HPB48_011312</name>
</gene>
<reference evidence="1 2" key="1">
    <citation type="journal article" date="2020" name="Cell">
        <title>Large-Scale Comparative Analyses of Tick Genomes Elucidate Their Genetic Diversity and Vector Capacities.</title>
        <authorList>
            <consortium name="Tick Genome and Microbiome Consortium (TIGMIC)"/>
            <person name="Jia N."/>
            <person name="Wang J."/>
            <person name="Shi W."/>
            <person name="Du L."/>
            <person name="Sun Y."/>
            <person name="Zhan W."/>
            <person name="Jiang J.F."/>
            <person name="Wang Q."/>
            <person name="Zhang B."/>
            <person name="Ji P."/>
            <person name="Bell-Sakyi L."/>
            <person name="Cui X.M."/>
            <person name="Yuan T.T."/>
            <person name="Jiang B.G."/>
            <person name="Yang W.F."/>
            <person name="Lam T.T."/>
            <person name="Chang Q.C."/>
            <person name="Ding S.J."/>
            <person name="Wang X.J."/>
            <person name="Zhu J.G."/>
            <person name="Ruan X.D."/>
            <person name="Zhao L."/>
            <person name="Wei J.T."/>
            <person name="Ye R.Z."/>
            <person name="Que T.C."/>
            <person name="Du C.H."/>
            <person name="Zhou Y.H."/>
            <person name="Cheng J.X."/>
            <person name="Dai P.F."/>
            <person name="Guo W.B."/>
            <person name="Han X.H."/>
            <person name="Huang E.J."/>
            <person name="Li L.F."/>
            <person name="Wei W."/>
            <person name="Gao Y.C."/>
            <person name="Liu J.Z."/>
            <person name="Shao H.Z."/>
            <person name="Wang X."/>
            <person name="Wang C.C."/>
            <person name="Yang T.C."/>
            <person name="Huo Q.B."/>
            <person name="Li W."/>
            <person name="Chen H.Y."/>
            <person name="Chen S.E."/>
            <person name="Zhou L.G."/>
            <person name="Ni X.B."/>
            <person name="Tian J.H."/>
            <person name="Sheng Y."/>
            <person name="Liu T."/>
            <person name="Pan Y.S."/>
            <person name="Xia L.Y."/>
            <person name="Li J."/>
            <person name="Zhao F."/>
            <person name="Cao W.C."/>
        </authorList>
    </citation>
    <scope>NUCLEOTIDE SEQUENCE [LARGE SCALE GENOMIC DNA]</scope>
    <source>
        <strain evidence="1">HaeL-2018</strain>
    </source>
</reference>
<organism evidence="1 2">
    <name type="scientific">Haemaphysalis longicornis</name>
    <name type="common">Bush tick</name>
    <dbReference type="NCBI Taxonomy" id="44386"/>
    <lineage>
        <taxon>Eukaryota</taxon>
        <taxon>Metazoa</taxon>
        <taxon>Ecdysozoa</taxon>
        <taxon>Arthropoda</taxon>
        <taxon>Chelicerata</taxon>
        <taxon>Arachnida</taxon>
        <taxon>Acari</taxon>
        <taxon>Parasitiformes</taxon>
        <taxon>Ixodida</taxon>
        <taxon>Ixodoidea</taxon>
        <taxon>Ixodidae</taxon>
        <taxon>Haemaphysalinae</taxon>
        <taxon>Haemaphysalis</taxon>
    </lineage>
</organism>
<evidence type="ECO:0000313" key="1">
    <source>
        <dbReference type="EMBL" id="KAH9372462.1"/>
    </source>
</evidence>
<protein>
    <submittedName>
        <fullName evidence="1">Uncharacterized protein</fullName>
    </submittedName>
</protein>
<keyword evidence="2" id="KW-1185">Reference proteome</keyword>
<dbReference type="Proteomes" id="UP000821853">
    <property type="component" value="Chromosome 4"/>
</dbReference>
<name>A0A9J6G1Y1_HAELO</name>
<dbReference type="AlphaFoldDB" id="A0A9J6G1Y1"/>
<proteinExistence type="predicted"/>
<accession>A0A9J6G1Y1</accession>
<dbReference type="EMBL" id="JABSTR010000006">
    <property type="protein sequence ID" value="KAH9372462.1"/>
    <property type="molecule type" value="Genomic_DNA"/>
</dbReference>